<sequence>MNEHHKEDLIGKELVHVCQRADATAQEAAQEFADRQGRKAGPIDDNKFCLNNGWREYFIILSMDEGWKIFVDPIPDSSDPNHTNYFYKSPQDI</sequence>
<accession>A0A6M3JQY4</accession>
<evidence type="ECO:0000313" key="1">
    <source>
        <dbReference type="EMBL" id="QJA72363.1"/>
    </source>
</evidence>
<name>A0A6M3JQY4_9ZZZZ</name>
<proteinExistence type="predicted"/>
<dbReference type="AlphaFoldDB" id="A0A6M3JQY4"/>
<dbReference type="EMBL" id="MT141945">
    <property type="protein sequence ID" value="QJA72363.1"/>
    <property type="molecule type" value="Genomic_DNA"/>
</dbReference>
<reference evidence="1" key="1">
    <citation type="submission" date="2020-03" db="EMBL/GenBank/DDBJ databases">
        <title>The deep terrestrial virosphere.</title>
        <authorList>
            <person name="Holmfeldt K."/>
            <person name="Nilsson E."/>
            <person name="Simone D."/>
            <person name="Lopez-Fernandez M."/>
            <person name="Wu X."/>
            <person name="de Brujin I."/>
            <person name="Lundin D."/>
            <person name="Andersson A."/>
            <person name="Bertilsson S."/>
            <person name="Dopson M."/>
        </authorList>
    </citation>
    <scope>NUCLEOTIDE SEQUENCE</scope>
    <source>
        <strain evidence="1">MM415A02783</strain>
    </source>
</reference>
<protein>
    <submittedName>
        <fullName evidence="1">Uncharacterized protein</fullName>
    </submittedName>
</protein>
<gene>
    <name evidence="1" type="ORF">MM415A02783_0010</name>
</gene>
<organism evidence="1">
    <name type="scientific">viral metagenome</name>
    <dbReference type="NCBI Taxonomy" id="1070528"/>
    <lineage>
        <taxon>unclassified sequences</taxon>
        <taxon>metagenomes</taxon>
        <taxon>organismal metagenomes</taxon>
    </lineage>
</organism>